<organism evidence="2 3">
    <name type="scientific">Plectus sambesii</name>
    <dbReference type="NCBI Taxonomy" id="2011161"/>
    <lineage>
        <taxon>Eukaryota</taxon>
        <taxon>Metazoa</taxon>
        <taxon>Ecdysozoa</taxon>
        <taxon>Nematoda</taxon>
        <taxon>Chromadorea</taxon>
        <taxon>Plectida</taxon>
        <taxon>Plectina</taxon>
        <taxon>Plectoidea</taxon>
        <taxon>Plectidae</taxon>
        <taxon>Plectus</taxon>
    </lineage>
</organism>
<dbReference type="Proteomes" id="UP000887566">
    <property type="component" value="Unplaced"/>
</dbReference>
<protein>
    <submittedName>
        <fullName evidence="3">Uncharacterized protein</fullName>
    </submittedName>
</protein>
<proteinExistence type="predicted"/>
<keyword evidence="2" id="KW-1185">Reference proteome</keyword>
<sequence length="92" mass="10167">MNAALLIGAFCMTMLVVATANGAEIRAKRNATEDAIMAQSDVMNRQRRGDISLECTAKCSAYWTCRAKKFFIFGSCDYPSGCQCNCFAWQDC</sequence>
<dbReference type="WBParaSite" id="PSAMB.scaffold18718size897.g37661.t1">
    <property type="protein sequence ID" value="PSAMB.scaffold18718size897.g37661.t1"/>
    <property type="gene ID" value="PSAMB.scaffold18718size897.g37661"/>
</dbReference>
<reference evidence="3" key="1">
    <citation type="submission" date="2022-11" db="UniProtKB">
        <authorList>
            <consortium name="WormBaseParasite"/>
        </authorList>
    </citation>
    <scope>IDENTIFICATION</scope>
</reference>
<name>A0A914VEB7_9BILA</name>
<evidence type="ECO:0000313" key="2">
    <source>
        <dbReference type="Proteomes" id="UP000887566"/>
    </source>
</evidence>
<dbReference type="AlphaFoldDB" id="A0A914VEB7"/>
<feature type="signal peptide" evidence="1">
    <location>
        <begin position="1"/>
        <end position="22"/>
    </location>
</feature>
<evidence type="ECO:0000313" key="3">
    <source>
        <dbReference type="WBParaSite" id="PSAMB.scaffold18718size897.g37661.t1"/>
    </source>
</evidence>
<evidence type="ECO:0000256" key="1">
    <source>
        <dbReference type="SAM" id="SignalP"/>
    </source>
</evidence>
<accession>A0A914VEB7</accession>
<keyword evidence="1" id="KW-0732">Signal</keyword>
<feature type="chain" id="PRO_5037471887" evidence="1">
    <location>
        <begin position="23"/>
        <end position="92"/>
    </location>
</feature>